<feature type="domain" description="VWFD" evidence="2">
    <location>
        <begin position="217"/>
        <end position="406"/>
    </location>
</feature>
<name>A0A210PT85_MIZYE</name>
<dbReference type="InterPro" id="IPR058727">
    <property type="entry name" value="Helical_Vwde"/>
</dbReference>
<accession>A0A210PT85</accession>
<dbReference type="STRING" id="6573.A0A210PT85"/>
<protein>
    <submittedName>
        <fullName evidence="3">von Willebrand factor D and EGF domain-containing protein</fullName>
    </submittedName>
</protein>
<gene>
    <name evidence="3" type="ORF">KP79_PYT13310</name>
</gene>
<keyword evidence="1" id="KW-1133">Transmembrane helix</keyword>
<evidence type="ECO:0000256" key="1">
    <source>
        <dbReference type="SAM" id="Phobius"/>
    </source>
</evidence>
<dbReference type="OrthoDB" id="10001041at2759"/>
<dbReference type="PROSITE" id="PS51233">
    <property type="entry name" value="VWFD"/>
    <property type="match status" value="1"/>
</dbReference>
<sequence>MINDNVVETYAYVSYSAYQDTALQETSWTETYRLGFLVKCAVRLRATLDSGPGSYTYSEPFYAGIQTDSSEYTVTETGTIEVTAWLTVPLGCSYLASSTPDEINSMEENQCNLHLKVRTPDYYANGQLTCTPGGVTDEPISFETTKLCGLTFLFLEQNVTKTFTIFGSGDKLANLNARSIFIRMTTDIQFTHHAWSSASSPDIHVVVTDQDIDLEDKFCAVRTDPNMWTFDKGYWFYQQSGEHVLYKHDILPIRVHTVFDSCVWGGACVYGVAVRNGDALFVVNLCRSTVGTPWTSSTTNTNHYIEQRACDNTHMTVETKGSDFYMVTLSSGTVVTISIRIDSNSQYTYVRYVQVKPSLIDWGASEGLCGVLDGNIANDMQKRDGSIATSWSEFGIDWRLDPAADGNSLFDVGVPLSDFPIPPLQYCRCRANATNWARLSDQVICDLDSTITSCARVTDTSSYFTQCDKAPVKRKKDTYSSTHGEPTKFGVVLDENYVTIPEVYAWRNGWSETLAEEACRLAFNGDSLLTKCKDIVPKMSENIETSEEECVNDILVSANTNFMKDTVEALKTTCIVEAMRSENLTTKGSGSEPGMTFLDELLELSCPNNCSGNGNCINGTCACSSGLYGDECSLQKTTPPVVRQAGTNGLCKTDVSTCRSFVIPGLNFIDSQLTCKVRYIKVYSDRWESQSATENFPAIYLNSINCVCIIPVIERKKRSVQSETIFAEGFLLSVSNDGVSFSNETTFITYDSTCYECNSTSVSCTELSSCSNSKTMDYNDKDNVDTKDVLSQVLIGVGIFIVIALSVAIVIICFKKKQQRAQIADSSTNVRQGPERVRYSTNHYVDQRCGTPDTVNTKEIILKDVWFDDKLPENPFN</sequence>
<evidence type="ECO:0000259" key="2">
    <source>
        <dbReference type="PROSITE" id="PS51233"/>
    </source>
</evidence>
<keyword evidence="1" id="KW-0812">Transmembrane</keyword>
<dbReference type="Pfam" id="PF26129">
    <property type="entry name" value="Vwde"/>
    <property type="match status" value="1"/>
</dbReference>
<comment type="caution">
    <text evidence="3">The sequence shown here is derived from an EMBL/GenBank/DDBJ whole genome shotgun (WGS) entry which is preliminary data.</text>
</comment>
<keyword evidence="1" id="KW-0472">Membrane</keyword>
<evidence type="ECO:0000313" key="4">
    <source>
        <dbReference type="Proteomes" id="UP000242188"/>
    </source>
</evidence>
<keyword evidence="4" id="KW-1185">Reference proteome</keyword>
<organism evidence="3 4">
    <name type="scientific">Mizuhopecten yessoensis</name>
    <name type="common">Japanese scallop</name>
    <name type="synonym">Patinopecten yessoensis</name>
    <dbReference type="NCBI Taxonomy" id="6573"/>
    <lineage>
        <taxon>Eukaryota</taxon>
        <taxon>Metazoa</taxon>
        <taxon>Spiralia</taxon>
        <taxon>Lophotrochozoa</taxon>
        <taxon>Mollusca</taxon>
        <taxon>Bivalvia</taxon>
        <taxon>Autobranchia</taxon>
        <taxon>Pteriomorphia</taxon>
        <taxon>Pectinida</taxon>
        <taxon>Pectinoidea</taxon>
        <taxon>Pectinidae</taxon>
        <taxon>Mizuhopecten</taxon>
    </lineage>
</organism>
<dbReference type="AlphaFoldDB" id="A0A210PT85"/>
<reference evidence="3 4" key="1">
    <citation type="journal article" date="2017" name="Nat. Ecol. Evol.">
        <title>Scallop genome provides insights into evolution of bilaterian karyotype and development.</title>
        <authorList>
            <person name="Wang S."/>
            <person name="Zhang J."/>
            <person name="Jiao W."/>
            <person name="Li J."/>
            <person name="Xun X."/>
            <person name="Sun Y."/>
            <person name="Guo X."/>
            <person name="Huan P."/>
            <person name="Dong B."/>
            <person name="Zhang L."/>
            <person name="Hu X."/>
            <person name="Sun X."/>
            <person name="Wang J."/>
            <person name="Zhao C."/>
            <person name="Wang Y."/>
            <person name="Wang D."/>
            <person name="Huang X."/>
            <person name="Wang R."/>
            <person name="Lv J."/>
            <person name="Li Y."/>
            <person name="Zhang Z."/>
            <person name="Liu B."/>
            <person name="Lu W."/>
            <person name="Hui Y."/>
            <person name="Liang J."/>
            <person name="Zhou Z."/>
            <person name="Hou R."/>
            <person name="Li X."/>
            <person name="Liu Y."/>
            <person name="Li H."/>
            <person name="Ning X."/>
            <person name="Lin Y."/>
            <person name="Zhao L."/>
            <person name="Xing Q."/>
            <person name="Dou J."/>
            <person name="Li Y."/>
            <person name="Mao J."/>
            <person name="Guo H."/>
            <person name="Dou H."/>
            <person name="Li T."/>
            <person name="Mu C."/>
            <person name="Jiang W."/>
            <person name="Fu Q."/>
            <person name="Fu X."/>
            <person name="Miao Y."/>
            <person name="Liu J."/>
            <person name="Yu Q."/>
            <person name="Li R."/>
            <person name="Liao H."/>
            <person name="Li X."/>
            <person name="Kong Y."/>
            <person name="Jiang Z."/>
            <person name="Chourrout D."/>
            <person name="Li R."/>
            <person name="Bao Z."/>
        </authorList>
    </citation>
    <scope>NUCLEOTIDE SEQUENCE [LARGE SCALE GENOMIC DNA]</scope>
    <source>
        <strain evidence="3 4">PY_sf001</strain>
    </source>
</reference>
<dbReference type="EMBL" id="NEDP02005516">
    <property type="protein sequence ID" value="OWF39666.1"/>
    <property type="molecule type" value="Genomic_DNA"/>
</dbReference>
<feature type="transmembrane region" description="Helical" evidence="1">
    <location>
        <begin position="793"/>
        <end position="814"/>
    </location>
</feature>
<dbReference type="Proteomes" id="UP000242188">
    <property type="component" value="Unassembled WGS sequence"/>
</dbReference>
<dbReference type="Gene3D" id="2.60.120.260">
    <property type="entry name" value="Galactose-binding domain-like"/>
    <property type="match status" value="1"/>
</dbReference>
<proteinExistence type="predicted"/>
<dbReference type="InterPro" id="IPR001846">
    <property type="entry name" value="VWF_type-D"/>
</dbReference>
<dbReference type="Pfam" id="PF23106">
    <property type="entry name" value="EGF_Teneurin"/>
    <property type="match status" value="1"/>
</dbReference>
<evidence type="ECO:0000313" key="3">
    <source>
        <dbReference type="EMBL" id="OWF39666.1"/>
    </source>
</evidence>